<keyword evidence="1" id="KW-0812">Transmembrane</keyword>
<protein>
    <submittedName>
        <fullName evidence="2">Uncharacterized protein</fullName>
    </submittedName>
</protein>
<sequence length="70" mass="7606">MRRKATLHLSLAVLMSAAGLGLLFVGFFVPPLGEIDSSVLVAYGEVSTFSGSLLGIDYRYRYRQGQHGKS</sequence>
<keyword evidence="1" id="KW-0472">Membrane</keyword>
<keyword evidence="1" id="KW-1133">Transmembrane helix</keyword>
<proteinExistence type="predicted"/>
<reference evidence="2 3" key="1">
    <citation type="submission" date="2018-04" db="EMBL/GenBank/DDBJ databases">
        <title>Genomic Encyclopedia of Type Strains, Phase IV (KMG-IV): sequencing the most valuable type-strain genomes for metagenomic binning, comparative biology and taxonomic classification.</title>
        <authorList>
            <person name="Goeker M."/>
        </authorList>
    </citation>
    <scope>NUCLEOTIDE SEQUENCE [LARGE SCALE GENOMIC DNA]</scope>
    <source>
        <strain evidence="2 3">DSM 28520</strain>
    </source>
</reference>
<dbReference type="Proteomes" id="UP000245462">
    <property type="component" value="Unassembled WGS sequence"/>
</dbReference>
<accession>A0A2U1FET1</accession>
<feature type="transmembrane region" description="Helical" evidence="1">
    <location>
        <begin position="7"/>
        <end position="28"/>
    </location>
</feature>
<organism evidence="2 3">
    <name type="scientific">Porphyromonas loveana</name>
    <dbReference type="NCBI Taxonomy" id="1884669"/>
    <lineage>
        <taxon>Bacteria</taxon>
        <taxon>Pseudomonadati</taxon>
        <taxon>Bacteroidota</taxon>
        <taxon>Bacteroidia</taxon>
        <taxon>Bacteroidales</taxon>
        <taxon>Porphyromonadaceae</taxon>
        <taxon>Porphyromonas</taxon>
    </lineage>
</organism>
<evidence type="ECO:0000313" key="3">
    <source>
        <dbReference type="Proteomes" id="UP000245462"/>
    </source>
</evidence>
<dbReference type="AlphaFoldDB" id="A0A2U1FET1"/>
<evidence type="ECO:0000313" key="2">
    <source>
        <dbReference type="EMBL" id="PVZ10713.1"/>
    </source>
</evidence>
<dbReference type="EMBL" id="QEKY01000007">
    <property type="protein sequence ID" value="PVZ10713.1"/>
    <property type="molecule type" value="Genomic_DNA"/>
</dbReference>
<keyword evidence="3" id="KW-1185">Reference proteome</keyword>
<name>A0A2U1FET1_9PORP</name>
<gene>
    <name evidence="2" type="ORF">C7382_10778</name>
</gene>
<evidence type="ECO:0000256" key="1">
    <source>
        <dbReference type="SAM" id="Phobius"/>
    </source>
</evidence>
<comment type="caution">
    <text evidence="2">The sequence shown here is derived from an EMBL/GenBank/DDBJ whole genome shotgun (WGS) entry which is preliminary data.</text>
</comment>
<feature type="transmembrane region" description="Helical" evidence="1">
    <location>
        <begin position="40"/>
        <end position="60"/>
    </location>
</feature>
<dbReference type="RefSeq" id="WP_116679259.1">
    <property type="nucleotide sequence ID" value="NZ_JBGYVJ010000044.1"/>
</dbReference>
<dbReference type="OrthoDB" id="1095974at2"/>
<dbReference type="GeneID" id="94550708"/>